<gene>
    <name evidence="1" type="ORF">MJ956_09830</name>
</gene>
<dbReference type="AlphaFoldDB" id="A0A9X2H8Z7"/>
<evidence type="ECO:0000313" key="2">
    <source>
        <dbReference type="Proteomes" id="UP001155220"/>
    </source>
</evidence>
<comment type="caution">
    <text evidence="1">The sequence shown here is derived from an EMBL/GenBank/DDBJ whole genome shotgun (WGS) entry which is preliminary data.</text>
</comment>
<evidence type="ECO:0000313" key="1">
    <source>
        <dbReference type="EMBL" id="MCP3055443.1"/>
    </source>
</evidence>
<name>A0A9X2H8Z7_9HYPH</name>
<reference evidence="1" key="1">
    <citation type="submission" date="2022-03" db="EMBL/GenBank/DDBJ databases">
        <title>Aurantimonas Liuensis sp. Nov., isolated from the hadal seawater of the Mariana Trench.</title>
        <authorList>
            <person name="Liu R."/>
        </authorList>
    </citation>
    <scope>NUCLEOTIDE SEQUENCE</scope>
    <source>
        <strain evidence="1">LRZ36</strain>
    </source>
</reference>
<dbReference type="RefSeq" id="WP_253964296.1">
    <property type="nucleotide sequence ID" value="NZ_JALHBS010000053.1"/>
</dbReference>
<organism evidence="1 2">
    <name type="scientific">Aurantimonas marianensis</name>
    <dbReference type="NCBI Taxonomy" id="2920428"/>
    <lineage>
        <taxon>Bacteria</taxon>
        <taxon>Pseudomonadati</taxon>
        <taxon>Pseudomonadota</taxon>
        <taxon>Alphaproteobacteria</taxon>
        <taxon>Hyphomicrobiales</taxon>
        <taxon>Aurantimonadaceae</taxon>
        <taxon>Aurantimonas</taxon>
    </lineage>
</organism>
<keyword evidence="2" id="KW-1185">Reference proteome</keyword>
<proteinExistence type="predicted"/>
<dbReference type="Proteomes" id="UP001155220">
    <property type="component" value="Unassembled WGS sequence"/>
</dbReference>
<sequence length="106" mass="11717">MCVHSYTSTETVVLERIAGFDWDDGNWPKCGKHGVSRDEIEAALTTGPDVYPDRGRGPVESRYNAVGRAAGGRSVFIVFTLRRHWDGMKNQTDQRKIHAPEGGASI</sequence>
<protein>
    <submittedName>
        <fullName evidence="1">BrnT family toxin</fullName>
    </submittedName>
</protein>
<accession>A0A9X2H8Z7</accession>
<dbReference type="EMBL" id="JALHBS010000053">
    <property type="protein sequence ID" value="MCP3055443.1"/>
    <property type="molecule type" value="Genomic_DNA"/>
</dbReference>